<organism evidence="2 3">
    <name type="scientific">Candidatus Viadribacter manganicus</name>
    <dbReference type="NCBI Taxonomy" id="1759059"/>
    <lineage>
        <taxon>Bacteria</taxon>
        <taxon>Pseudomonadati</taxon>
        <taxon>Pseudomonadota</taxon>
        <taxon>Alphaproteobacteria</taxon>
        <taxon>Hyphomonadales</taxon>
        <taxon>Hyphomonadaceae</taxon>
        <taxon>Candidatus Viadribacter</taxon>
    </lineage>
</organism>
<sequence length="106" mass="11181">MIRGLVLVAALAACASAPAPREPFSTTALLIDAQGYVASRYEPHELPAALIADLTAQDFQCHHSATMSECSSALHAFASCFDVIIVQINAEIVSAVNNRHCMGAQP</sequence>
<dbReference type="EMBL" id="CP013244">
    <property type="protein sequence ID" value="ANP45226.1"/>
    <property type="molecule type" value="Genomic_DNA"/>
</dbReference>
<dbReference type="RefSeq" id="WP_066768218.1">
    <property type="nucleotide sequence ID" value="NZ_CP013244.1"/>
</dbReference>
<dbReference type="AlphaFoldDB" id="A0A1B1AF75"/>
<accession>A0A1B1AF75</accession>
<dbReference type="STRING" id="1759059.ATE48_04480"/>
<evidence type="ECO:0008006" key="4">
    <source>
        <dbReference type="Google" id="ProtNLM"/>
    </source>
</evidence>
<evidence type="ECO:0000256" key="1">
    <source>
        <dbReference type="SAM" id="SignalP"/>
    </source>
</evidence>
<dbReference type="KEGG" id="cbot:ATE48_04480"/>
<gene>
    <name evidence="2" type="ORF">ATE48_04480</name>
</gene>
<dbReference type="Proteomes" id="UP000092498">
    <property type="component" value="Chromosome"/>
</dbReference>
<reference evidence="2 3" key="1">
    <citation type="submission" date="2015-11" db="EMBL/GenBank/DDBJ databases">
        <title>Whole-Genome Sequence of Candidatus Oderbacter manganicum from the National Park Lower Oder Valley, Germany.</title>
        <authorList>
            <person name="Braun B."/>
            <person name="Liere K."/>
            <person name="Szewzyk U."/>
        </authorList>
    </citation>
    <scope>NUCLEOTIDE SEQUENCE [LARGE SCALE GENOMIC DNA]</scope>
    <source>
        <strain evidence="2 3">OTSz_A_272</strain>
    </source>
</reference>
<name>A0A1B1AF75_9PROT</name>
<feature type="signal peptide" evidence="1">
    <location>
        <begin position="1"/>
        <end position="19"/>
    </location>
</feature>
<feature type="chain" id="PRO_5008518693" description="Lipoprotein" evidence="1">
    <location>
        <begin position="20"/>
        <end position="106"/>
    </location>
</feature>
<keyword evidence="3" id="KW-1185">Reference proteome</keyword>
<dbReference type="InParanoid" id="A0A1B1AF75"/>
<evidence type="ECO:0000313" key="3">
    <source>
        <dbReference type="Proteomes" id="UP000092498"/>
    </source>
</evidence>
<dbReference type="OrthoDB" id="9902192at2"/>
<proteinExistence type="predicted"/>
<evidence type="ECO:0000313" key="2">
    <source>
        <dbReference type="EMBL" id="ANP45226.1"/>
    </source>
</evidence>
<protein>
    <recommendedName>
        <fullName evidence="4">Lipoprotein</fullName>
    </recommendedName>
</protein>
<keyword evidence="1" id="KW-0732">Signal</keyword>